<feature type="region of interest" description="Disordered" evidence="1">
    <location>
        <begin position="232"/>
        <end position="259"/>
    </location>
</feature>
<comment type="caution">
    <text evidence="2">The sequence shown here is derived from an EMBL/GenBank/DDBJ whole genome shotgun (WGS) entry which is preliminary data.</text>
</comment>
<feature type="region of interest" description="Disordered" evidence="1">
    <location>
        <begin position="154"/>
        <end position="212"/>
    </location>
</feature>
<keyword evidence="3" id="KW-1185">Reference proteome</keyword>
<gene>
    <name evidence="2" type="ORF">IW261DRAFT_1642022</name>
</gene>
<dbReference type="Proteomes" id="UP001175227">
    <property type="component" value="Unassembled WGS sequence"/>
</dbReference>
<dbReference type="EMBL" id="JAUEPR010000020">
    <property type="protein sequence ID" value="KAK0476331.1"/>
    <property type="molecule type" value="Genomic_DNA"/>
</dbReference>
<accession>A0AA39P2W3</accession>
<feature type="compositionally biased region" description="Pro residues" evidence="1">
    <location>
        <begin position="173"/>
        <end position="191"/>
    </location>
</feature>
<dbReference type="AlphaFoldDB" id="A0AA39P2W3"/>
<evidence type="ECO:0000256" key="1">
    <source>
        <dbReference type="SAM" id="MobiDB-lite"/>
    </source>
</evidence>
<evidence type="ECO:0000313" key="3">
    <source>
        <dbReference type="Proteomes" id="UP001175227"/>
    </source>
</evidence>
<sequence>MVRNQGLARENVQSKVYFYVRALSFKVFLQLASLRESPLQKSRVNMARCAPQHHAGKYECRYFKNGTTTRCRLSFDRQHDCDRHERTHLRGAARAKYLHHCPLGSRCHRDFKNLQLGNLRTHIKTVHRDIQHLICQICRPFVLTADPAAFARHQAEQHSGWHPAQQPRTVSNPTPPTTPASSPPDLSPPSAPKTIKSVPLATRNRARPVPNPAMYPHCSFMIMDTQRRLPAEGPRLKPIVPPPDPREARTPDYGTQSRALPPLRDFLRDTCGIELTQRRHHAHH</sequence>
<evidence type="ECO:0000313" key="2">
    <source>
        <dbReference type="EMBL" id="KAK0476331.1"/>
    </source>
</evidence>
<protein>
    <submittedName>
        <fullName evidence="2">Uncharacterized protein</fullName>
    </submittedName>
</protein>
<reference evidence="2" key="1">
    <citation type="submission" date="2023-06" db="EMBL/GenBank/DDBJ databases">
        <authorList>
            <consortium name="Lawrence Berkeley National Laboratory"/>
            <person name="Ahrendt S."/>
            <person name="Sahu N."/>
            <person name="Indic B."/>
            <person name="Wong-Bajracharya J."/>
            <person name="Merenyi Z."/>
            <person name="Ke H.-M."/>
            <person name="Monk M."/>
            <person name="Kocsube S."/>
            <person name="Drula E."/>
            <person name="Lipzen A."/>
            <person name="Balint B."/>
            <person name="Henrissat B."/>
            <person name="Andreopoulos B."/>
            <person name="Martin F.M."/>
            <person name="Harder C.B."/>
            <person name="Rigling D."/>
            <person name="Ford K.L."/>
            <person name="Foster G.D."/>
            <person name="Pangilinan J."/>
            <person name="Papanicolaou A."/>
            <person name="Barry K."/>
            <person name="LaButti K."/>
            <person name="Viragh M."/>
            <person name="Koriabine M."/>
            <person name="Yan M."/>
            <person name="Riley R."/>
            <person name="Champramary S."/>
            <person name="Plett K.L."/>
            <person name="Tsai I.J."/>
            <person name="Slot J."/>
            <person name="Sipos G."/>
            <person name="Plett J."/>
            <person name="Nagy L.G."/>
            <person name="Grigoriev I.V."/>
        </authorList>
    </citation>
    <scope>NUCLEOTIDE SEQUENCE</scope>
    <source>
        <strain evidence="2">ICMP 16352</strain>
    </source>
</reference>
<organism evidence="2 3">
    <name type="scientific">Armillaria novae-zelandiae</name>
    <dbReference type="NCBI Taxonomy" id="153914"/>
    <lineage>
        <taxon>Eukaryota</taxon>
        <taxon>Fungi</taxon>
        <taxon>Dikarya</taxon>
        <taxon>Basidiomycota</taxon>
        <taxon>Agaricomycotina</taxon>
        <taxon>Agaricomycetes</taxon>
        <taxon>Agaricomycetidae</taxon>
        <taxon>Agaricales</taxon>
        <taxon>Marasmiineae</taxon>
        <taxon>Physalacriaceae</taxon>
        <taxon>Armillaria</taxon>
    </lineage>
</organism>
<proteinExistence type="predicted"/>
<name>A0AA39P2W3_9AGAR</name>